<dbReference type="InterPro" id="IPR003594">
    <property type="entry name" value="HATPase_dom"/>
</dbReference>
<evidence type="ECO:0000256" key="8">
    <source>
        <dbReference type="ARBA" id="ARBA00022989"/>
    </source>
</evidence>
<dbReference type="EC" id="2.7.13.3" evidence="3"/>
<evidence type="ECO:0000256" key="3">
    <source>
        <dbReference type="ARBA" id="ARBA00012438"/>
    </source>
</evidence>
<dbReference type="SUPFAM" id="SSF55874">
    <property type="entry name" value="ATPase domain of HSP90 chaperone/DNA topoisomerase II/histidine kinase"/>
    <property type="match status" value="1"/>
</dbReference>
<keyword evidence="6 10" id="KW-0812">Transmembrane</keyword>
<keyword evidence="4" id="KW-0597">Phosphoprotein</keyword>
<evidence type="ECO:0000313" key="12">
    <source>
        <dbReference type="EMBL" id="MQX35217.1"/>
    </source>
</evidence>
<dbReference type="InterPro" id="IPR036890">
    <property type="entry name" value="HATPase_C_sf"/>
</dbReference>
<evidence type="ECO:0000256" key="5">
    <source>
        <dbReference type="ARBA" id="ARBA00022679"/>
    </source>
</evidence>
<comment type="catalytic activity">
    <reaction evidence="1">
        <text>ATP + protein L-histidine = ADP + protein N-phospho-L-histidine.</text>
        <dbReference type="EC" id="2.7.13.3"/>
    </reaction>
</comment>
<keyword evidence="5" id="KW-0808">Transferase</keyword>
<organism evidence="12 13">
    <name type="scientific">Roseospira navarrensis</name>
    <dbReference type="NCBI Taxonomy" id="140058"/>
    <lineage>
        <taxon>Bacteria</taxon>
        <taxon>Pseudomonadati</taxon>
        <taxon>Pseudomonadota</taxon>
        <taxon>Alphaproteobacteria</taxon>
        <taxon>Rhodospirillales</taxon>
        <taxon>Rhodospirillaceae</taxon>
        <taxon>Roseospira</taxon>
    </lineage>
</organism>
<sequence length="442" mass="47460">MTLVFERHVERRAVAELSVHLDQIIASLDRDPETGRVNLSQTPADPRFGRPLSGLYWQVESDHRTNADPWVLRSRSLWDARLPVLQDDLADGQVHEHVITGPLGASLLTLERMVQLPERLGGTRVRTVVALDRADLRAATAHFARDLLPYLGVLALMLIGASAIQITVGLRPLAAIRARINAIRSGTASRLGSDFPSEVMPLATEVDALLTAREGDVVRARARAADLAHGLKTPLQVLAGDVDRLRNQGETAVADEIQQVATSMRRHVERELARARLAAGVVDSRCRPAEVVRRVVNVVRRAPDGARLQWDSAVPDDLTARMDADDLTEVLGNLIDNAARHAAGHIRIEGAAADSGVVLRVLDDGPGIPADMRSTVLDRGVRLDMASAGSGLGLAIAQDILAAWGGTLTLEAAPSGGLAAVVTLPVRQAAHEQAMRRRGGTP</sequence>
<feature type="domain" description="Histidine kinase" evidence="11">
    <location>
        <begin position="226"/>
        <end position="428"/>
    </location>
</feature>
<dbReference type="EMBL" id="WIVE01000002">
    <property type="protein sequence ID" value="MQX35217.1"/>
    <property type="molecule type" value="Genomic_DNA"/>
</dbReference>
<protein>
    <recommendedName>
        <fullName evidence="3">histidine kinase</fullName>
        <ecNumber evidence="3">2.7.13.3</ecNumber>
    </recommendedName>
</protein>
<keyword evidence="13" id="KW-1185">Reference proteome</keyword>
<proteinExistence type="predicted"/>
<comment type="caution">
    <text evidence="12">The sequence shown here is derived from an EMBL/GenBank/DDBJ whole genome shotgun (WGS) entry which is preliminary data.</text>
</comment>
<keyword evidence="7 12" id="KW-0418">Kinase</keyword>
<keyword evidence="9 10" id="KW-0472">Membrane</keyword>
<dbReference type="Pfam" id="PF02518">
    <property type="entry name" value="HATPase_c"/>
    <property type="match status" value="1"/>
</dbReference>
<dbReference type="PROSITE" id="PS50109">
    <property type="entry name" value="HIS_KIN"/>
    <property type="match status" value="1"/>
</dbReference>
<evidence type="ECO:0000256" key="1">
    <source>
        <dbReference type="ARBA" id="ARBA00000085"/>
    </source>
</evidence>
<evidence type="ECO:0000256" key="6">
    <source>
        <dbReference type="ARBA" id="ARBA00022692"/>
    </source>
</evidence>
<evidence type="ECO:0000256" key="10">
    <source>
        <dbReference type="SAM" id="Phobius"/>
    </source>
</evidence>
<dbReference type="GO" id="GO:0004673">
    <property type="term" value="F:protein histidine kinase activity"/>
    <property type="evidence" value="ECO:0007669"/>
    <property type="project" value="UniProtKB-EC"/>
</dbReference>
<evidence type="ECO:0000259" key="11">
    <source>
        <dbReference type="PROSITE" id="PS50109"/>
    </source>
</evidence>
<evidence type="ECO:0000313" key="13">
    <source>
        <dbReference type="Proteomes" id="UP000434582"/>
    </source>
</evidence>
<dbReference type="Proteomes" id="UP000434582">
    <property type="component" value="Unassembled WGS sequence"/>
</dbReference>
<keyword evidence="8 10" id="KW-1133">Transmembrane helix</keyword>
<feature type="transmembrane region" description="Helical" evidence="10">
    <location>
        <begin position="147"/>
        <end position="170"/>
    </location>
</feature>
<comment type="subcellular location">
    <subcellularLocation>
        <location evidence="2">Membrane</location>
    </subcellularLocation>
</comment>
<dbReference type="Gene3D" id="3.30.565.10">
    <property type="entry name" value="Histidine kinase-like ATPase, C-terminal domain"/>
    <property type="match status" value="1"/>
</dbReference>
<evidence type="ECO:0000256" key="9">
    <source>
        <dbReference type="ARBA" id="ARBA00023136"/>
    </source>
</evidence>
<dbReference type="GO" id="GO:0005886">
    <property type="term" value="C:plasma membrane"/>
    <property type="evidence" value="ECO:0007669"/>
    <property type="project" value="TreeGrafter"/>
</dbReference>
<dbReference type="PANTHER" id="PTHR45436:SF5">
    <property type="entry name" value="SENSOR HISTIDINE KINASE TRCS"/>
    <property type="match status" value="1"/>
</dbReference>
<name>A0A7X1ZBA3_9PROT</name>
<dbReference type="SMART" id="SM00387">
    <property type="entry name" value="HATPase_c"/>
    <property type="match status" value="1"/>
</dbReference>
<dbReference type="AlphaFoldDB" id="A0A7X1ZBA3"/>
<evidence type="ECO:0000256" key="7">
    <source>
        <dbReference type="ARBA" id="ARBA00022777"/>
    </source>
</evidence>
<evidence type="ECO:0000256" key="4">
    <source>
        <dbReference type="ARBA" id="ARBA00022553"/>
    </source>
</evidence>
<dbReference type="GO" id="GO:0000160">
    <property type="term" value="P:phosphorelay signal transduction system"/>
    <property type="evidence" value="ECO:0007669"/>
    <property type="project" value="TreeGrafter"/>
</dbReference>
<dbReference type="OrthoDB" id="9809567at2"/>
<dbReference type="InterPro" id="IPR004358">
    <property type="entry name" value="Sig_transdc_His_kin-like_C"/>
</dbReference>
<accession>A0A7X1ZBA3</accession>
<reference evidence="12 13" key="1">
    <citation type="submission" date="2019-10" db="EMBL/GenBank/DDBJ databases">
        <title>Draft whole-genome sequence of the purple nonsulfur photosynthetic bacterium Roseospira navarrensis DSM 15114.</title>
        <authorList>
            <person name="Kyndt J.A."/>
            <person name="Meyer T.E."/>
        </authorList>
    </citation>
    <scope>NUCLEOTIDE SEQUENCE [LARGE SCALE GENOMIC DNA]</scope>
    <source>
        <strain evidence="12 13">DSM 15114</strain>
    </source>
</reference>
<dbReference type="PANTHER" id="PTHR45436">
    <property type="entry name" value="SENSOR HISTIDINE KINASE YKOH"/>
    <property type="match status" value="1"/>
</dbReference>
<dbReference type="InterPro" id="IPR005467">
    <property type="entry name" value="His_kinase_dom"/>
</dbReference>
<dbReference type="InterPro" id="IPR050428">
    <property type="entry name" value="TCS_sensor_his_kinase"/>
</dbReference>
<dbReference type="PRINTS" id="PR00344">
    <property type="entry name" value="BCTRLSENSOR"/>
</dbReference>
<evidence type="ECO:0000256" key="2">
    <source>
        <dbReference type="ARBA" id="ARBA00004370"/>
    </source>
</evidence>
<gene>
    <name evidence="12" type="ORF">GHC57_01655</name>
</gene>